<dbReference type="InterPro" id="IPR053376">
    <property type="entry name" value="Serine_acetyltransferase"/>
</dbReference>
<dbReference type="FunFam" id="2.160.10.10:FF:000007">
    <property type="entry name" value="Serine acetyltransferase"/>
    <property type="match status" value="1"/>
</dbReference>
<evidence type="ECO:0000256" key="4">
    <source>
        <dbReference type="ARBA" id="ARBA00022679"/>
    </source>
</evidence>
<dbReference type="InterPro" id="IPR011004">
    <property type="entry name" value="Trimer_LpxA-like_sf"/>
</dbReference>
<evidence type="ECO:0000256" key="1">
    <source>
        <dbReference type="ARBA" id="ARBA00007274"/>
    </source>
</evidence>
<evidence type="ECO:0000256" key="7">
    <source>
        <dbReference type="ARBA" id="ARBA00049486"/>
    </source>
</evidence>
<proteinExistence type="inferred from homology"/>
<comment type="caution">
    <text evidence="9">The sequence shown here is derived from an EMBL/GenBank/DDBJ whole genome shotgun (WGS) entry which is preliminary data.</text>
</comment>
<dbReference type="Proteomes" id="UP000307790">
    <property type="component" value="Unassembled WGS sequence"/>
</dbReference>
<dbReference type="SUPFAM" id="SSF51161">
    <property type="entry name" value="Trimeric LpxA-like enzymes"/>
    <property type="match status" value="1"/>
</dbReference>
<dbReference type="NCBIfam" id="NF041874">
    <property type="entry name" value="EPS_EpsC"/>
    <property type="match status" value="1"/>
</dbReference>
<reference evidence="9 10" key="1">
    <citation type="submission" date="2019-05" db="EMBL/GenBank/DDBJ databases">
        <title>Genome sequences of Thalassotalea litorea 1K03283.</title>
        <authorList>
            <person name="Zhang D."/>
        </authorList>
    </citation>
    <scope>NUCLEOTIDE SEQUENCE [LARGE SCALE GENOMIC DNA]</scope>
    <source>
        <strain evidence="9 10">MCCC 1K03283</strain>
    </source>
</reference>
<dbReference type="InterPro" id="IPR045304">
    <property type="entry name" value="LbH_SAT"/>
</dbReference>
<organism evidence="9 10">
    <name type="scientific">Thalassotalea litorea</name>
    <dbReference type="NCBI Taxonomy" id="2020715"/>
    <lineage>
        <taxon>Bacteria</taxon>
        <taxon>Pseudomonadati</taxon>
        <taxon>Pseudomonadota</taxon>
        <taxon>Gammaproteobacteria</taxon>
        <taxon>Alteromonadales</taxon>
        <taxon>Colwelliaceae</taxon>
        <taxon>Thalassotalea</taxon>
    </lineage>
</organism>
<dbReference type="NCBIfam" id="TIGR01172">
    <property type="entry name" value="cysE"/>
    <property type="match status" value="1"/>
</dbReference>
<accession>A0A5R9IHM3</accession>
<dbReference type="CDD" id="cd03354">
    <property type="entry name" value="LbH_SAT"/>
    <property type="match status" value="1"/>
</dbReference>
<evidence type="ECO:0000313" key="9">
    <source>
        <dbReference type="EMBL" id="TLU61658.1"/>
    </source>
</evidence>
<keyword evidence="3" id="KW-0028">Amino-acid biosynthesis</keyword>
<dbReference type="Pfam" id="PF00132">
    <property type="entry name" value="Hexapep"/>
    <property type="match status" value="1"/>
</dbReference>
<evidence type="ECO:0000256" key="3">
    <source>
        <dbReference type="ARBA" id="ARBA00022605"/>
    </source>
</evidence>
<keyword evidence="5" id="KW-0677">Repeat</keyword>
<sequence length="270" mass="29599">MFDRIKEDINSVFDRDPAARNALEVLFSYPGLHAIWGHCLTKWLWGHKLRWLARFLSTLFRWLTGVEIHPGATIGRRFFIDHGMGIVIGETAEIGDDCTVYHGVTLGGTSWNAGKRHPTLGNNVVIGAGAKVLGPLIVGEGARIGSNAVVVKDVPAGSTVVGIPGRIVSTNEPQQEKQQQRQEMAKKYGFDAYAVASDNPDPVAKAIGRLLDHVQLLDRKLQEVTVAVNHVGGKVSEDQLPPLHVREFSEDEKAAAERRKSAQDSFDPKI</sequence>
<keyword evidence="4 9" id="KW-0808">Transferase</keyword>
<dbReference type="Gene3D" id="1.10.3130.10">
    <property type="entry name" value="serine acetyltransferase, domain 1"/>
    <property type="match status" value="1"/>
</dbReference>
<dbReference type="InterPro" id="IPR001451">
    <property type="entry name" value="Hexapep"/>
</dbReference>
<dbReference type="GO" id="GO:0009001">
    <property type="term" value="F:serine O-acetyltransferase activity"/>
    <property type="evidence" value="ECO:0007669"/>
    <property type="project" value="UniProtKB-EC"/>
</dbReference>
<gene>
    <name evidence="9" type="primary">cysE</name>
    <name evidence="9" type="ORF">FE810_14205</name>
</gene>
<dbReference type="PROSITE" id="PS00101">
    <property type="entry name" value="HEXAPEP_TRANSFERASES"/>
    <property type="match status" value="1"/>
</dbReference>
<dbReference type="OrthoDB" id="9801456at2"/>
<dbReference type="EC" id="2.3.1.30" evidence="2"/>
<protein>
    <recommendedName>
        <fullName evidence="2">serine O-acetyltransferase</fullName>
        <ecNumber evidence="2">2.3.1.30</ecNumber>
    </recommendedName>
</protein>
<name>A0A5R9IHM3_9GAMM</name>
<dbReference type="Gene3D" id="2.160.10.10">
    <property type="entry name" value="Hexapeptide repeat proteins"/>
    <property type="match status" value="1"/>
</dbReference>
<feature type="region of interest" description="Disordered" evidence="8">
    <location>
        <begin position="250"/>
        <end position="270"/>
    </location>
</feature>
<dbReference type="AlphaFoldDB" id="A0A5R9IHM3"/>
<comment type="catalytic activity">
    <reaction evidence="7">
        <text>L-serine + acetyl-CoA = O-acetyl-L-serine + CoA</text>
        <dbReference type="Rhea" id="RHEA:24560"/>
        <dbReference type="ChEBI" id="CHEBI:33384"/>
        <dbReference type="ChEBI" id="CHEBI:57287"/>
        <dbReference type="ChEBI" id="CHEBI:57288"/>
        <dbReference type="ChEBI" id="CHEBI:58340"/>
        <dbReference type="EC" id="2.3.1.30"/>
    </reaction>
</comment>
<dbReference type="EMBL" id="VCBC01000015">
    <property type="protein sequence ID" value="TLU61658.1"/>
    <property type="molecule type" value="Genomic_DNA"/>
</dbReference>
<dbReference type="InterPro" id="IPR042122">
    <property type="entry name" value="Ser_AcTrfase_N_sf"/>
</dbReference>
<keyword evidence="6 9" id="KW-0012">Acyltransferase</keyword>
<comment type="similarity">
    <text evidence="1">Belongs to the transferase hexapeptide repeat family.</text>
</comment>
<dbReference type="PANTHER" id="PTHR42811">
    <property type="entry name" value="SERINE ACETYLTRANSFERASE"/>
    <property type="match status" value="1"/>
</dbReference>
<dbReference type="InterPro" id="IPR005881">
    <property type="entry name" value="Ser_O-AcTrfase"/>
</dbReference>
<evidence type="ECO:0000256" key="6">
    <source>
        <dbReference type="ARBA" id="ARBA00023315"/>
    </source>
</evidence>
<evidence type="ECO:0000256" key="2">
    <source>
        <dbReference type="ARBA" id="ARBA00013266"/>
    </source>
</evidence>
<evidence type="ECO:0000256" key="5">
    <source>
        <dbReference type="ARBA" id="ARBA00022737"/>
    </source>
</evidence>
<evidence type="ECO:0000313" key="10">
    <source>
        <dbReference type="Proteomes" id="UP000307790"/>
    </source>
</evidence>
<keyword evidence="10" id="KW-1185">Reference proteome</keyword>
<dbReference type="InterPro" id="IPR018357">
    <property type="entry name" value="Hexapep_transf_CS"/>
</dbReference>
<dbReference type="GO" id="GO:0006535">
    <property type="term" value="P:cysteine biosynthetic process from serine"/>
    <property type="evidence" value="ECO:0007669"/>
    <property type="project" value="InterPro"/>
</dbReference>
<evidence type="ECO:0000256" key="8">
    <source>
        <dbReference type="SAM" id="MobiDB-lite"/>
    </source>
</evidence>
<dbReference type="GO" id="GO:0005737">
    <property type="term" value="C:cytoplasm"/>
    <property type="evidence" value="ECO:0007669"/>
    <property type="project" value="InterPro"/>
</dbReference>